<comment type="caution">
    <text evidence="2">The sequence shown here is derived from an EMBL/GenBank/DDBJ whole genome shotgun (WGS) entry which is preliminary data.</text>
</comment>
<dbReference type="Proteomes" id="UP001075704">
    <property type="component" value="Unassembled WGS sequence"/>
</dbReference>
<name>A0ABD4VYS2_BACFG</name>
<proteinExistence type="predicted"/>
<dbReference type="EMBL" id="JAPUAC010000025">
    <property type="protein sequence ID" value="MCZ2656558.1"/>
    <property type="molecule type" value="Genomic_DNA"/>
</dbReference>
<reference evidence="2" key="1">
    <citation type="submission" date="2022-12" db="EMBL/GenBank/DDBJ databases">
        <title>Development of a Multilocus Sequence Typing Scheme for Bacteroides fragilis Based on Whole Genome Sequencing Data and Clinical Application.</title>
        <authorList>
            <person name="Nielsen F.D."/>
            <person name="Justesen U.S."/>
        </authorList>
    </citation>
    <scope>NUCLEOTIDE SEQUENCE</scope>
    <source>
        <strain evidence="2">BF_BC_ODE_DK_2015_2</strain>
    </source>
</reference>
<protein>
    <submittedName>
        <fullName evidence="2">Uncharacterized protein</fullName>
    </submittedName>
</protein>
<accession>A0ABD4VYS2</accession>
<feature type="coiled-coil region" evidence="1">
    <location>
        <begin position="55"/>
        <end position="103"/>
    </location>
</feature>
<evidence type="ECO:0000256" key="1">
    <source>
        <dbReference type="SAM" id="Coils"/>
    </source>
</evidence>
<organism evidence="2 3">
    <name type="scientific">Bacteroides fragilis</name>
    <dbReference type="NCBI Taxonomy" id="817"/>
    <lineage>
        <taxon>Bacteria</taxon>
        <taxon>Pseudomonadati</taxon>
        <taxon>Bacteroidota</taxon>
        <taxon>Bacteroidia</taxon>
        <taxon>Bacteroidales</taxon>
        <taxon>Bacteroidaceae</taxon>
        <taxon>Bacteroides</taxon>
    </lineage>
</organism>
<evidence type="ECO:0000313" key="3">
    <source>
        <dbReference type="Proteomes" id="UP001075704"/>
    </source>
</evidence>
<sequence length="114" mass="13733">MLGEGTYSRSPINYSEGIAEDQKDRFIQYLVEQHWEDELTKKTMQLVLEDFVTRQKELEDQMATFMSEQAAMKKELLEERKKRKSAERKAKFLQEKLDYANWECFGDRRQTVRK</sequence>
<dbReference type="AlphaFoldDB" id="A0ABD4VYS2"/>
<gene>
    <name evidence="2" type="ORF">O1422_20645</name>
</gene>
<keyword evidence="1" id="KW-0175">Coiled coil</keyword>
<evidence type="ECO:0000313" key="2">
    <source>
        <dbReference type="EMBL" id="MCZ2656558.1"/>
    </source>
</evidence>